<sequence>MRGGSRMHRKSESEVTSSMDHHSTSSPARSPPRRPLYYVQSPSNHDVEKMSYGSSPAASPQHHHYYLSSPIHHSRESSTSRFSASLKNPSRNGIHPSSSSAVPWKKLHPHHYPHADHDDDDGDEDGVSDSGHNIRLYFCFFLLFAILFTVFSLILWGASKSYKPHVIVKNIVFEKLNVQSGNDGSGVPTDMLSLNSTVRILYRNPATFFGVHVTSTPLLLDYYQLQLASGQMEKFYQSRKSQRRIAVMVSGHQVPLYGGVSGLIDTKAHMDSVALPLNLTFAVRSRAYILGRLVKSKFYRRITCSVTLHGKHLGKPLNVTNSCVYK</sequence>
<protein>
    <recommendedName>
        <fullName evidence="5">Late embryogenesis abundant protein LEA-2 subgroup domain-containing protein</fullName>
    </recommendedName>
</protein>
<dbReference type="PANTHER" id="PTHR31852">
    <property type="entry name" value="LATE EMBRYOGENESIS ABUNDANT (LEA) HYDROXYPROLINE-RICH GLYCOPROTEIN FAMILY"/>
    <property type="match status" value="1"/>
</dbReference>
<evidence type="ECO:0000256" key="1">
    <source>
        <dbReference type="SAM" id="MobiDB-lite"/>
    </source>
</evidence>
<gene>
    <name evidence="3" type="ORF">RIF29_32550</name>
</gene>
<dbReference type="EMBL" id="JAYWIO010000006">
    <property type="protein sequence ID" value="KAK7258100.1"/>
    <property type="molecule type" value="Genomic_DNA"/>
</dbReference>
<comment type="caution">
    <text evidence="3">The sequence shown here is derived from an EMBL/GenBank/DDBJ whole genome shotgun (WGS) entry which is preliminary data.</text>
</comment>
<keyword evidence="2" id="KW-0472">Membrane</keyword>
<dbReference type="InterPro" id="IPR055301">
    <property type="entry name" value="Lea14-like_2"/>
</dbReference>
<feature type="region of interest" description="Disordered" evidence="1">
    <location>
        <begin position="1"/>
        <end position="63"/>
    </location>
</feature>
<evidence type="ECO:0000256" key="2">
    <source>
        <dbReference type="SAM" id="Phobius"/>
    </source>
</evidence>
<organism evidence="3 4">
    <name type="scientific">Crotalaria pallida</name>
    <name type="common">Smooth rattlebox</name>
    <name type="synonym">Crotalaria striata</name>
    <dbReference type="NCBI Taxonomy" id="3830"/>
    <lineage>
        <taxon>Eukaryota</taxon>
        <taxon>Viridiplantae</taxon>
        <taxon>Streptophyta</taxon>
        <taxon>Embryophyta</taxon>
        <taxon>Tracheophyta</taxon>
        <taxon>Spermatophyta</taxon>
        <taxon>Magnoliopsida</taxon>
        <taxon>eudicotyledons</taxon>
        <taxon>Gunneridae</taxon>
        <taxon>Pentapetalae</taxon>
        <taxon>rosids</taxon>
        <taxon>fabids</taxon>
        <taxon>Fabales</taxon>
        <taxon>Fabaceae</taxon>
        <taxon>Papilionoideae</taxon>
        <taxon>50 kb inversion clade</taxon>
        <taxon>genistoids sensu lato</taxon>
        <taxon>core genistoids</taxon>
        <taxon>Crotalarieae</taxon>
        <taxon>Crotalaria</taxon>
    </lineage>
</organism>
<evidence type="ECO:0000313" key="4">
    <source>
        <dbReference type="Proteomes" id="UP001372338"/>
    </source>
</evidence>
<feature type="region of interest" description="Disordered" evidence="1">
    <location>
        <begin position="77"/>
        <end position="126"/>
    </location>
</feature>
<reference evidence="3 4" key="1">
    <citation type="submission" date="2024-01" db="EMBL/GenBank/DDBJ databases">
        <title>The genomes of 5 underutilized Papilionoideae crops provide insights into root nodulation and disease resistanc.</title>
        <authorList>
            <person name="Yuan L."/>
        </authorList>
    </citation>
    <scope>NUCLEOTIDE SEQUENCE [LARGE SCALE GENOMIC DNA]</scope>
    <source>
        <strain evidence="3">ZHUSHIDOU_FW_LH</strain>
        <tissue evidence="3">Leaf</tissue>
    </source>
</reference>
<evidence type="ECO:0008006" key="5">
    <source>
        <dbReference type="Google" id="ProtNLM"/>
    </source>
</evidence>
<keyword evidence="4" id="KW-1185">Reference proteome</keyword>
<keyword evidence="2" id="KW-0812">Transmembrane</keyword>
<feature type="compositionally biased region" description="Polar residues" evidence="1">
    <location>
        <begin position="86"/>
        <end position="101"/>
    </location>
</feature>
<name>A0AAN9HZF9_CROPI</name>
<evidence type="ECO:0000313" key="3">
    <source>
        <dbReference type="EMBL" id="KAK7258100.1"/>
    </source>
</evidence>
<proteinExistence type="predicted"/>
<dbReference type="AlphaFoldDB" id="A0AAN9HZF9"/>
<accession>A0AAN9HZF9</accession>
<feature type="transmembrane region" description="Helical" evidence="2">
    <location>
        <begin position="136"/>
        <end position="158"/>
    </location>
</feature>
<dbReference type="Proteomes" id="UP001372338">
    <property type="component" value="Unassembled WGS sequence"/>
</dbReference>
<keyword evidence="2" id="KW-1133">Transmembrane helix</keyword>